<dbReference type="GO" id="GO:0000290">
    <property type="term" value="P:deadenylation-dependent decapping of nuclear-transcribed mRNA"/>
    <property type="evidence" value="ECO:0007669"/>
    <property type="project" value="InterPro"/>
</dbReference>
<evidence type="ECO:0000256" key="2">
    <source>
        <dbReference type="ARBA" id="ARBA00004201"/>
    </source>
</evidence>
<evidence type="ECO:0000313" key="9">
    <source>
        <dbReference type="EMBL" id="KAG0497565.1"/>
    </source>
</evidence>
<dbReference type="GO" id="GO:0003723">
    <property type="term" value="F:RNA binding"/>
    <property type="evidence" value="ECO:0007669"/>
    <property type="project" value="UniProtKB-KW"/>
</dbReference>
<dbReference type="InterPro" id="IPR039900">
    <property type="entry name" value="Pat1-like"/>
</dbReference>
<sequence>MVVVEDDSGLSENTPPKGELEGHGCIAGDTRFDASQYEFFGKGVMEEVELGGLEDDGDGYCFVGAQDGDSSFSVPKNVEKGECLGFSSEKNDVGNSCLMLKKDTSHPRNTVVMSERGSFSRESSFASADCSGELDLSCWPDQYSVDAEYSLDGKRWCSHPQPSPSHLGESRPLSRASSFPYEQQQQQQQQQQQNVSVEQVPLGKSASSSYPSRTGLCQDSAIISHNTNPLASNAEFVGRFPAHNVTSFSGSRPHLSDLHLGPNYVGNLPQFLPPGLTPSSNSQEEKWLRQSGIMSADTNNLLPGLFKHNLSHLNGPVQSHHGRFHNVQFSDLSAQHFGQPPSAHMMSKLEAMLGMTDLRDQGMKTGQRGMQNTRFPHQAPDVVDNKSGGRWPQFRSKYMSSDEIIGLVRMQHAATHSSDPYTDDYYHQACLAKRSSGAKLRHHFCPNSIKDLPPRSRAITEQHAFLQVDALGRIPFSSVRRPRPLLDVDSPTSSAEESNFEQKSSVKPLEQEPMLDARVTVEDGLCHLIDVDDIDRFLQFSPQQDTDSQLKRKRQVYLEQIAASLQLVDPLDPDKAGQSVSIAPKDDIFFLRIVSLPKGRKLLSRYLLLLHPGNVLARIVCMAIFRHLRFLFGGLPADGEASETTSILAASVSSCVRGMDLGSLSACLAAVVCSSEQPPLRPIGSSAGYGASVIVQSVIERATEILKDDNAVGSYSIRNRALWQESFNAFFELLFRYCSTKYESIAKSLVINSEDCSVGVREEATRAIRNEMPVELLRASLPHTDEQQRKLLLELARRAMPVG</sequence>
<feature type="domain" description="mRNA decay factor PAT1" evidence="8">
    <location>
        <begin position="470"/>
        <end position="607"/>
    </location>
</feature>
<dbReference type="Proteomes" id="UP000636800">
    <property type="component" value="Chromosome 1"/>
</dbReference>
<name>A0A835RZK5_VANPL</name>
<feature type="compositionally biased region" description="Polar residues" evidence="7">
    <location>
        <begin position="490"/>
        <end position="505"/>
    </location>
</feature>
<feature type="region of interest" description="Disordered" evidence="7">
    <location>
        <begin position="369"/>
        <end position="390"/>
    </location>
</feature>
<dbReference type="GO" id="GO:0005634">
    <property type="term" value="C:nucleus"/>
    <property type="evidence" value="ECO:0007669"/>
    <property type="project" value="UniProtKB-SubCell"/>
</dbReference>
<comment type="caution">
    <text evidence="9">The sequence shown here is derived from an EMBL/GenBank/DDBJ whole genome shotgun (WGS) entry which is preliminary data.</text>
</comment>
<dbReference type="InterPro" id="IPR019167">
    <property type="entry name" value="PAT1_dom"/>
</dbReference>
<dbReference type="OrthoDB" id="118550at2759"/>
<dbReference type="EMBL" id="JADCNL010000001">
    <property type="protein sequence ID" value="KAG0497565.1"/>
    <property type="molecule type" value="Genomic_DNA"/>
</dbReference>
<keyword evidence="5" id="KW-0694">RNA-binding</keyword>
<keyword evidence="6" id="KW-0539">Nucleus</keyword>
<evidence type="ECO:0000256" key="3">
    <source>
        <dbReference type="ARBA" id="ARBA00009138"/>
    </source>
</evidence>
<organism evidence="9 10">
    <name type="scientific">Vanilla planifolia</name>
    <name type="common">Vanilla</name>
    <dbReference type="NCBI Taxonomy" id="51239"/>
    <lineage>
        <taxon>Eukaryota</taxon>
        <taxon>Viridiplantae</taxon>
        <taxon>Streptophyta</taxon>
        <taxon>Embryophyta</taxon>
        <taxon>Tracheophyta</taxon>
        <taxon>Spermatophyta</taxon>
        <taxon>Magnoliopsida</taxon>
        <taxon>Liliopsida</taxon>
        <taxon>Asparagales</taxon>
        <taxon>Orchidaceae</taxon>
        <taxon>Vanilloideae</taxon>
        <taxon>Vanilleae</taxon>
        <taxon>Vanilla</taxon>
    </lineage>
</organism>
<dbReference type="PANTHER" id="PTHR21551:SF0">
    <property type="entry name" value="PROTEIN ASSOCIATED WITH TOPO II RELATED-1, ISOFORM A"/>
    <property type="match status" value="1"/>
</dbReference>
<evidence type="ECO:0000256" key="5">
    <source>
        <dbReference type="ARBA" id="ARBA00022884"/>
    </source>
</evidence>
<comment type="similarity">
    <text evidence="3">Belongs to the PAT1 family.</text>
</comment>
<dbReference type="GO" id="GO:0000932">
    <property type="term" value="C:P-body"/>
    <property type="evidence" value="ECO:0007669"/>
    <property type="project" value="UniProtKB-SubCell"/>
</dbReference>
<feature type="region of interest" description="Disordered" evidence="7">
    <location>
        <begin position="482"/>
        <end position="511"/>
    </location>
</feature>
<evidence type="ECO:0000256" key="6">
    <source>
        <dbReference type="ARBA" id="ARBA00023242"/>
    </source>
</evidence>
<reference evidence="9 10" key="1">
    <citation type="journal article" date="2020" name="Nat. Food">
        <title>A phased Vanilla planifolia genome enables genetic improvement of flavour and production.</title>
        <authorList>
            <person name="Hasing T."/>
            <person name="Tang H."/>
            <person name="Brym M."/>
            <person name="Khazi F."/>
            <person name="Huang T."/>
            <person name="Chambers A.H."/>
        </authorList>
    </citation>
    <scope>NUCLEOTIDE SEQUENCE [LARGE SCALE GENOMIC DNA]</scope>
    <source>
        <tissue evidence="9">Leaf</tissue>
    </source>
</reference>
<feature type="region of interest" description="Disordered" evidence="7">
    <location>
        <begin position="158"/>
        <end position="212"/>
    </location>
</feature>
<keyword evidence="10" id="KW-1185">Reference proteome</keyword>
<feature type="compositionally biased region" description="Low complexity" evidence="7">
    <location>
        <begin position="183"/>
        <end position="193"/>
    </location>
</feature>
<evidence type="ECO:0000313" key="10">
    <source>
        <dbReference type="Proteomes" id="UP000636800"/>
    </source>
</evidence>
<evidence type="ECO:0000256" key="7">
    <source>
        <dbReference type="SAM" id="MobiDB-lite"/>
    </source>
</evidence>
<dbReference type="AlphaFoldDB" id="A0A835RZK5"/>
<evidence type="ECO:0000259" key="8">
    <source>
        <dbReference type="Pfam" id="PF09770"/>
    </source>
</evidence>
<proteinExistence type="inferred from homology"/>
<evidence type="ECO:0000256" key="1">
    <source>
        <dbReference type="ARBA" id="ARBA00004123"/>
    </source>
</evidence>
<feature type="region of interest" description="Disordered" evidence="7">
    <location>
        <begin position="1"/>
        <end position="25"/>
    </location>
</feature>
<protein>
    <recommendedName>
        <fullName evidence="8">mRNA decay factor PAT1 domain-containing protein</fullName>
    </recommendedName>
</protein>
<dbReference type="PANTHER" id="PTHR21551">
    <property type="entry name" value="TOPOISOMERASE II-ASSOCIATED PROTEIN PAT1"/>
    <property type="match status" value="1"/>
</dbReference>
<keyword evidence="4" id="KW-0963">Cytoplasm</keyword>
<comment type="subcellular location">
    <subcellularLocation>
        <location evidence="2">Cytoplasm</location>
        <location evidence="2">P-body</location>
    </subcellularLocation>
    <subcellularLocation>
        <location evidence="1">Nucleus</location>
    </subcellularLocation>
</comment>
<dbReference type="GO" id="GO:0033962">
    <property type="term" value="P:P-body assembly"/>
    <property type="evidence" value="ECO:0007669"/>
    <property type="project" value="TreeGrafter"/>
</dbReference>
<accession>A0A835RZK5</accession>
<gene>
    <name evidence="9" type="ORF">HPP92_002256</name>
</gene>
<dbReference type="Pfam" id="PF09770">
    <property type="entry name" value="PAT1"/>
    <property type="match status" value="1"/>
</dbReference>
<evidence type="ECO:0000256" key="4">
    <source>
        <dbReference type="ARBA" id="ARBA00022490"/>
    </source>
</evidence>